<dbReference type="AlphaFoldDB" id="A0A238JCY7"/>
<feature type="chain" id="PRO_5013280324" evidence="8">
    <location>
        <begin position="24"/>
        <end position="442"/>
    </location>
</feature>
<evidence type="ECO:0000256" key="6">
    <source>
        <dbReference type="ARBA" id="ARBA00023049"/>
    </source>
</evidence>
<sequence>MILSRLMSVVLVLTLLFAAPARASVSLLRDADIEYGLKQLAAPILTAAGLSSSQVRLLVVNDSSLNAFVVDTRHIFIHSGLIMKLDSAAALQAVIAHEAAHIANGHITRRLGNLRTARTAAGLGMLLAAAAGAASSDGRAAAAIALGSQNSAKRIFLAHTRAEESSADIASVRYLKRAGIDPKGAVEVQELFRGQEALSTSRQDPYVRSHPLSRDRLRALKGLVAANPGGKRDPNAEYWFARMRGKLTAFKRAPSWTLRRAGSSASKDIALMRQAVAHHRSPNAKKAIRDINAALALRPNDPYLMELKGQILLESRNFDQAVAVYRNAANRAPREPLITGGLGRALLAANRPKEALKALETARGRDFFNAGLLRDLSVAYAKTGQPALASLATAERFALRGRWKDAELHAKRASDRLPRGSSPWQRAQDVLHAAKQSQRKRR</sequence>
<dbReference type="Pfam" id="PF01435">
    <property type="entry name" value="Peptidase_M48"/>
    <property type="match status" value="1"/>
</dbReference>
<feature type="domain" description="Peptidase M48" evidence="9">
    <location>
        <begin position="37"/>
        <end position="222"/>
    </location>
</feature>
<dbReference type="Gene3D" id="3.30.2010.10">
    <property type="entry name" value="Metalloproteases ('zincins'), catalytic domain"/>
    <property type="match status" value="1"/>
</dbReference>
<dbReference type="SUPFAM" id="SSF48452">
    <property type="entry name" value="TPR-like"/>
    <property type="match status" value="1"/>
</dbReference>
<feature type="region of interest" description="Disordered" evidence="7">
    <location>
        <begin position="410"/>
        <end position="442"/>
    </location>
</feature>
<comment type="cofactor">
    <cofactor evidence="1">
        <name>Zn(2+)</name>
        <dbReference type="ChEBI" id="CHEBI:29105"/>
    </cofactor>
</comment>
<dbReference type="InterPro" id="IPR001915">
    <property type="entry name" value="Peptidase_M48"/>
</dbReference>
<dbReference type="CDD" id="cd07324">
    <property type="entry name" value="M48C_Oma1-like"/>
    <property type="match status" value="1"/>
</dbReference>
<evidence type="ECO:0000256" key="5">
    <source>
        <dbReference type="ARBA" id="ARBA00022833"/>
    </source>
</evidence>
<keyword evidence="3" id="KW-0479">Metal-binding</keyword>
<evidence type="ECO:0000313" key="10">
    <source>
        <dbReference type="EMBL" id="SMX28275.1"/>
    </source>
</evidence>
<dbReference type="PANTHER" id="PTHR22726:SF1">
    <property type="entry name" value="METALLOENDOPEPTIDASE OMA1, MITOCHONDRIAL"/>
    <property type="match status" value="1"/>
</dbReference>
<evidence type="ECO:0000313" key="11">
    <source>
        <dbReference type="Proteomes" id="UP000225972"/>
    </source>
</evidence>
<evidence type="ECO:0000259" key="9">
    <source>
        <dbReference type="Pfam" id="PF01435"/>
    </source>
</evidence>
<dbReference type="RefSeq" id="WP_235871913.1">
    <property type="nucleotide sequence ID" value="NZ_FXXP01000002.1"/>
</dbReference>
<keyword evidence="5" id="KW-0862">Zinc</keyword>
<protein>
    <submittedName>
        <fullName evidence="10">TPR repeat-containing protein YfgC</fullName>
    </submittedName>
</protein>
<evidence type="ECO:0000256" key="3">
    <source>
        <dbReference type="ARBA" id="ARBA00022723"/>
    </source>
</evidence>
<evidence type="ECO:0000256" key="8">
    <source>
        <dbReference type="SAM" id="SignalP"/>
    </source>
</evidence>
<evidence type="ECO:0000256" key="1">
    <source>
        <dbReference type="ARBA" id="ARBA00001947"/>
    </source>
</evidence>
<keyword evidence="11" id="KW-1185">Reference proteome</keyword>
<dbReference type="Pfam" id="PF13432">
    <property type="entry name" value="TPR_16"/>
    <property type="match status" value="1"/>
</dbReference>
<dbReference type="Gene3D" id="1.25.40.10">
    <property type="entry name" value="Tetratricopeptide repeat domain"/>
    <property type="match status" value="1"/>
</dbReference>
<gene>
    <name evidence="10" type="primary">yfgC_2</name>
    <name evidence="10" type="ORF">TRP8649_02391</name>
</gene>
<dbReference type="Proteomes" id="UP000225972">
    <property type="component" value="Unassembled WGS sequence"/>
</dbReference>
<accession>A0A238JCY7</accession>
<dbReference type="GO" id="GO:0046872">
    <property type="term" value="F:metal ion binding"/>
    <property type="evidence" value="ECO:0007669"/>
    <property type="project" value="UniProtKB-KW"/>
</dbReference>
<dbReference type="GO" id="GO:0004222">
    <property type="term" value="F:metalloendopeptidase activity"/>
    <property type="evidence" value="ECO:0007669"/>
    <property type="project" value="InterPro"/>
</dbReference>
<dbReference type="EMBL" id="FXXP01000002">
    <property type="protein sequence ID" value="SMX28275.1"/>
    <property type="molecule type" value="Genomic_DNA"/>
</dbReference>
<evidence type="ECO:0000256" key="2">
    <source>
        <dbReference type="ARBA" id="ARBA00022670"/>
    </source>
</evidence>
<evidence type="ECO:0000256" key="7">
    <source>
        <dbReference type="SAM" id="MobiDB-lite"/>
    </source>
</evidence>
<keyword evidence="2" id="KW-0645">Protease</keyword>
<dbReference type="PANTHER" id="PTHR22726">
    <property type="entry name" value="METALLOENDOPEPTIDASE OMA1"/>
    <property type="match status" value="1"/>
</dbReference>
<name>A0A238JCY7_9RHOB</name>
<keyword evidence="8" id="KW-0732">Signal</keyword>
<evidence type="ECO:0000256" key="4">
    <source>
        <dbReference type="ARBA" id="ARBA00022801"/>
    </source>
</evidence>
<dbReference type="InterPro" id="IPR011990">
    <property type="entry name" value="TPR-like_helical_dom_sf"/>
</dbReference>
<keyword evidence="4" id="KW-0378">Hydrolase</keyword>
<dbReference type="GO" id="GO:0051603">
    <property type="term" value="P:proteolysis involved in protein catabolic process"/>
    <property type="evidence" value="ECO:0007669"/>
    <property type="project" value="TreeGrafter"/>
</dbReference>
<dbReference type="GO" id="GO:0016020">
    <property type="term" value="C:membrane"/>
    <property type="evidence" value="ECO:0007669"/>
    <property type="project" value="TreeGrafter"/>
</dbReference>
<proteinExistence type="predicted"/>
<dbReference type="InterPro" id="IPR051156">
    <property type="entry name" value="Mito/Outer_Membr_Metalloprot"/>
</dbReference>
<feature type="signal peptide" evidence="8">
    <location>
        <begin position="1"/>
        <end position="23"/>
    </location>
</feature>
<keyword evidence="6" id="KW-0482">Metalloprotease</keyword>
<organism evidence="10 11">
    <name type="scientific">Pelagimonas phthalicica</name>
    <dbReference type="NCBI Taxonomy" id="1037362"/>
    <lineage>
        <taxon>Bacteria</taxon>
        <taxon>Pseudomonadati</taxon>
        <taxon>Pseudomonadota</taxon>
        <taxon>Alphaproteobacteria</taxon>
        <taxon>Rhodobacterales</taxon>
        <taxon>Roseobacteraceae</taxon>
        <taxon>Pelagimonas</taxon>
    </lineage>
</organism>
<reference evidence="11" key="1">
    <citation type="submission" date="2017-05" db="EMBL/GenBank/DDBJ databases">
        <authorList>
            <person name="Rodrigo-Torres L."/>
            <person name="Arahal R. D."/>
            <person name="Lucena T."/>
        </authorList>
    </citation>
    <scope>NUCLEOTIDE SEQUENCE [LARGE SCALE GENOMIC DNA]</scope>
    <source>
        <strain evidence="11">CECT 8649</strain>
    </source>
</reference>